<organism evidence="2 3">
    <name type="scientific">Paraburkholderia eburnea</name>
    <dbReference type="NCBI Taxonomy" id="1189126"/>
    <lineage>
        <taxon>Bacteria</taxon>
        <taxon>Pseudomonadati</taxon>
        <taxon>Pseudomonadota</taxon>
        <taxon>Betaproteobacteria</taxon>
        <taxon>Burkholderiales</taxon>
        <taxon>Burkholderiaceae</taxon>
        <taxon>Paraburkholderia</taxon>
    </lineage>
</organism>
<evidence type="ECO:0000313" key="2">
    <source>
        <dbReference type="EMBL" id="POR51620.1"/>
    </source>
</evidence>
<reference evidence="2 3" key="1">
    <citation type="submission" date="2018-01" db="EMBL/GenBank/DDBJ databases">
        <title>Genomic Encyclopedia of Type Strains, Phase III (KMG-III): the genomes of soil and plant-associated and newly described type strains.</title>
        <authorList>
            <person name="Whitman W."/>
        </authorList>
    </citation>
    <scope>NUCLEOTIDE SEQUENCE [LARGE SCALE GENOMIC DNA]</scope>
    <source>
        <strain evidence="2 3">JCM 18070</strain>
    </source>
</reference>
<gene>
    <name evidence="2" type="ORF">B0G62_106154</name>
</gene>
<dbReference type="RefSeq" id="WP_103704862.1">
    <property type="nucleotide sequence ID" value="NZ_PQGA01000006.1"/>
</dbReference>
<dbReference type="OrthoDB" id="9111896at2"/>
<keyword evidence="1" id="KW-0732">Signal</keyword>
<accession>A0A2S4MA42</accession>
<sequence length="106" mass="10792">MKSLIQAVAVAVALVVPVVSFAQSNGPVTRAQVRAELAQLEKAGYSPARGNDPHYPDDILAAEAKVAAQNSAVGGVADGSTASGGRVAPVAERPAYDGMKPVYFGQ</sequence>
<protein>
    <submittedName>
        <fullName evidence="2">Uncharacterized protein DUF4148</fullName>
    </submittedName>
</protein>
<name>A0A2S4MA42_9BURK</name>
<proteinExistence type="predicted"/>
<dbReference type="InterPro" id="IPR025421">
    <property type="entry name" value="DUF4148"/>
</dbReference>
<dbReference type="AlphaFoldDB" id="A0A2S4MA42"/>
<dbReference type="Proteomes" id="UP000237381">
    <property type="component" value="Unassembled WGS sequence"/>
</dbReference>
<feature type="chain" id="PRO_5015490521" evidence="1">
    <location>
        <begin position="23"/>
        <end position="106"/>
    </location>
</feature>
<evidence type="ECO:0000256" key="1">
    <source>
        <dbReference type="SAM" id="SignalP"/>
    </source>
</evidence>
<keyword evidence="3" id="KW-1185">Reference proteome</keyword>
<comment type="caution">
    <text evidence="2">The sequence shown here is derived from an EMBL/GenBank/DDBJ whole genome shotgun (WGS) entry which is preliminary data.</text>
</comment>
<evidence type="ECO:0000313" key="3">
    <source>
        <dbReference type="Proteomes" id="UP000237381"/>
    </source>
</evidence>
<dbReference type="Pfam" id="PF13663">
    <property type="entry name" value="DUF4148"/>
    <property type="match status" value="1"/>
</dbReference>
<dbReference type="EMBL" id="PQGA01000006">
    <property type="protein sequence ID" value="POR51620.1"/>
    <property type="molecule type" value="Genomic_DNA"/>
</dbReference>
<feature type="signal peptide" evidence="1">
    <location>
        <begin position="1"/>
        <end position="22"/>
    </location>
</feature>